<dbReference type="AlphaFoldDB" id="A0A151WZM9"/>
<dbReference type="EMBL" id="KQ982635">
    <property type="protein sequence ID" value="KYQ53338.1"/>
    <property type="molecule type" value="Genomic_DNA"/>
</dbReference>
<accession>A0A151WZM9</accession>
<protein>
    <submittedName>
        <fullName evidence="1">Uncharacterized protein</fullName>
    </submittedName>
</protein>
<organism evidence="1 2">
    <name type="scientific">Mycetomoellerius zeteki</name>
    <dbReference type="NCBI Taxonomy" id="64791"/>
    <lineage>
        <taxon>Eukaryota</taxon>
        <taxon>Metazoa</taxon>
        <taxon>Ecdysozoa</taxon>
        <taxon>Arthropoda</taxon>
        <taxon>Hexapoda</taxon>
        <taxon>Insecta</taxon>
        <taxon>Pterygota</taxon>
        <taxon>Neoptera</taxon>
        <taxon>Endopterygota</taxon>
        <taxon>Hymenoptera</taxon>
        <taxon>Apocrita</taxon>
        <taxon>Aculeata</taxon>
        <taxon>Formicoidea</taxon>
        <taxon>Formicidae</taxon>
        <taxon>Myrmicinae</taxon>
        <taxon>Mycetomoellerius</taxon>
    </lineage>
</organism>
<keyword evidence="2" id="KW-1185">Reference proteome</keyword>
<evidence type="ECO:0000313" key="2">
    <source>
        <dbReference type="Proteomes" id="UP000075809"/>
    </source>
</evidence>
<sequence length="155" mass="18225">MLDMTLEDFKKKAYSLPDYYNLSNFDNEFILALLDVLHFVTRKVFLSTQHWTARLLISVSISTGTSFQYHLYKQLKVVLSKEYYSIPLARFRGPAERHLITRINENLDQQDCIREVEGSYLELSQLLVIVGYTSSKNSQIEKIQQKDVYYDNKII</sequence>
<proteinExistence type="predicted"/>
<name>A0A151WZM9_9HYME</name>
<gene>
    <name evidence="1" type="ORF">ALC60_07530</name>
</gene>
<reference evidence="1 2" key="1">
    <citation type="submission" date="2015-09" db="EMBL/GenBank/DDBJ databases">
        <title>Trachymyrmex zeteki WGS genome.</title>
        <authorList>
            <person name="Nygaard S."/>
            <person name="Hu H."/>
            <person name="Boomsma J."/>
            <person name="Zhang G."/>
        </authorList>
    </citation>
    <scope>NUCLEOTIDE SEQUENCE [LARGE SCALE GENOMIC DNA]</scope>
    <source>
        <strain evidence="1">Tzet28-1</strain>
        <tissue evidence="1">Whole body</tissue>
    </source>
</reference>
<evidence type="ECO:0000313" key="1">
    <source>
        <dbReference type="EMBL" id="KYQ53338.1"/>
    </source>
</evidence>
<dbReference type="Proteomes" id="UP000075809">
    <property type="component" value="Unassembled WGS sequence"/>
</dbReference>